<dbReference type="Proteomes" id="UP000887104">
    <property type="component" value="Unassembled WGS sequence"/>
</dbReference>
<comment type="caution">
    <text evidence="2">The sequence shown here is derived from an EMBL/GenBank/DDBJ whole genome shotgun (WGS) entry which is preliminary data.</text>
</comment>
<protein>
    <submittedName>
        <fullName evidence="2">Uncharacterized protein</fullName>
    </submittedName>
</protein>
<evidence type="ECO:0000313" key="2">
    <source>
        <dbReference type="EMBL" id="GIU51506.1"/>
    </source>
</evidence>
<feature type="region of interest" description="Disordered" evidence="1">
    <location>
        <begin position="78"/>
        <end position="99"/>
    </location>
</feature>
<evidence type="ECO:0000256" key="1">
    <source>
        <dbReference type="SAM" id="MobiDB-lite"/>
    </source>
</evidence>
<proteinExistence type="predicted"/>
<organism evidence="2 3">
    <name type="scientific">Shewanella sairae</name>
    <dbReference type="NCBI Taxonomy" id="190310"/>
    <lineage>
        <taxon>Bacteria</taxon>
        <taxon>Pseudomonadati</taxon>
        <taxon>Pseudomonadota</taxon>
        <taxon>Gammaproteobacteria</taxon>
        <taxon>Alteromonadales</taxon>
        <taxon>Shewanellaceae</taxon>
        <taxon>Shewanella</taxon>
    </lineage>
</organism>
<dbReference type="RefSeq" id="WP_220783102.1">
    <property type="nucleotide sequence ID" value="NZ_BPEY01000119.1"/>
</dbReference>
<accession>A0ABQ4PQL9</accession>
<reference evidence="2" key="1">
    <citation type="submission" date="2021-05" db="EMBL/GenBank/DDBJ databases">
        <title>Molecular characterization for Shewanella algae harboring chromosomal blaOXA-55-like strains isolated from clinical and environment sample.</title>
        <authorList>
            <person name="Ohama Y."/>
            <person name="Aoki K."/>
            <person name="Harada S."/>
            <person name="Moriya K."/>
            <person name="Ishii Y."/>
            <person name="Tateda K."/>
        </authorList>
    </citation>
    <scope>NUCLEOTIDE SEQUENCE</scope>
    <source>
        <strain evidence="2">JCM 11563</strain>
    </source>
</reference>
<name>A0ABQ4PQL9_9GAMM</name>
<keyword evidence="3" id="KW-1185">Reference proteome</keyword>
<gene>
    <name evidence="2" type="ORF">TUM4438_41370</name>
</gene>
<sequence length="185" mass="21139">MNDEMLESLLKPFIIDLQGNILSTSACIEKHLDLLLTLRAQRVRLADIVRISGTSYSCNSFSRKLSLFKKTSSRPTEVELSKKEIKQPPATLNKNEKAKNEKNDLQYPIEEWVAATRLSKHSKYIFAGGEKRGLIPSDFNGFTNYNNLHIINVFTGWTDLVDNTLIDSSKIPTKENYLLEFKDKK</sequence>
<evidence type="ECO:0000313" key="3">
    <source>
        <dbReference type="Proteomes" id="UP000887104"/>
    </source>
</evidence>
<dbReference type="EMBL" id="BPEY01000119">
    <property type="protein sequence ID" value="GIU51506.1"/>
    <property type="molecule type" value="Genomic_DNA"/>
</dbReference>